<dbReference type="CDD" id="cd03253">
    <property type="entry name" value="ABCC_ATM1_transporter"/>
    <property type="match status" value="1"/>
</dbReference>
<dbReference type="Pfam" id="PF00664">
    <property type="entry name" value="ABC_membrane"/>
    <property type="match status" value="1"/>
</dbReference>
<evidence type="ECO:0000256" key="6">
    <source>
        <dbReference type="ARBA" id="ARBA00022989"/>
    </source>
</evidence>
<feature type="transmembrane region" description="Helical" evidence="8">
    <location>
        <begin position="27"/>
        <end position="48"/>
    </location>
</feature>
<feature type="transmembrane region" description="Helical" evidence="8">
    <location>
        <begin position="138"/>
        <end position="161"/>
    </location>
</feature>
<evidence type="ECO:0000259" key="10">
    <source>
        <dbReference type="PROSITE" id="PS50929"/>
    </source>
</evidence>
<dbReference type="GO" id="GO:0016887">
    <property type="term" value="F:ATP hydrolysis activity"/>
    <property type="evidence" value="ECO:0007669"/>
    <property type="project" value="InterPro"/>
</dbReference>
<keyword evidence="5" id="KW-0067">ATP-binding</keyword>
<dbReference type="SUPFAM" id="SSF52540">
    <property type="entry name" value="P-loop containing nucleoside triphosphate hydrolases"/>
    <property type="match status" value="1"/>
</dbReference>
<feature type="transmembrane region" description="Helical" evidence="8">
    <location>
        <begin position="255"/>
        <end position="274"/>
    </location>
</feature>
<feature type="domain" description="ABC transporter" evidence="9">
    <location>
        <begin position="346"/>
        <end position="580"/>
    </location>
</feature>
<reference evidence="12" key="1">
    <citation type="journal article" date="2017" name="Proc. Natl. Acad. Sci. U.S.A.">
        <title>Simulation of Deepwater Horizon oil plume reveals substrate specialization within a complex community of hydrocarbon-degraders.</title>
        <authorList>
            <person name="Hu P."/>
            <person name="Dubinsky E.A."/>
            <person name="Probst A.J."/>
            <person name="Wang J."/>
            <person name="Sieber C.M.K."/>
            <person name="Tom L.M."/>
            <person name="Gardinali P."/>
            <person name="Banfield J.F."/>
            <person name="Atlas R.M."/>
            <person name="Andersen G.L."/>
        </authorList>
    </citation>
    <scope>NUCLEOTIDE SEQUENCE [LARGE SCALE GENOMIC DNA]</scope>
</reference>
<gene>
    <name evidence="11" type="ORF">A9Q84_11240</name>
</gene>
<accession>A0A1Y5F7P4</accession>
<dbReference type="EMBL" id="MAAO01000006">
    <property type="protein sequence ID" value="OUR96903.1"/>
    <property type="molecule type" value="Genomic_DNA"/>
</dbReference>
<proteinExistence type="predicted"/>
<dbReference type="PROSITE" id="PS50929">
    <property type="entry name" value="ABC_TM1F"/>
    <property type="match status" value="1"/>
</dbReference>
<comment type="caution">
    <text evidence="11">The sequence shown here is derived from an EMBL/GenBank/DDBJ whole genome shotgun (WGS) entry which is preliminary data.</text>
</comment>
<dbReference type="GO" id="GO:0140359">
    <property type="term" value="F:ABC-type transporter activity"/>
    <property type="evidence" value="ECO:0007669"/>
    <property type="project" value="InterPro"/>
</dbReference>
<dbReference type="FunFam" id="3.40.50.300:FF:000186">
    <property type="entry name" value="ATP-binding cassette sub-family B member 7, mitochondrial"/>
    <property type="match status" value="1"/>
</dbReference>
<dbReference type="Gene3D" id="3.40.50.300">
    <property type="entry name" value="P-loop containing nucleotide triphosphate hydrolases"/>
    <property type="match status" value="1"/>
</dbReference>
<dbReference type="Gene3D" id="1.20.1560.10">
    <property type="entry name" value="ABC transporter type 1, transmembrane domain"/>
    <property type="match status" value="1"/>
</dbReference>
<dbReference type="Pfam" id="PF00005">
    <property type="entry name" value="ABC_tran"/>
    <property type="match status" value="1"/>
</dbReference>
<evidence type="ECO:0000256" key="3">
    <source>
        <dbReference type="ARBA" id="ARBA00022692"/>
    </source>
</evidence>
<feature type="domain" description="ABC transmembrane type-1" evidence="10">
    <location>
        <begin position="28"/>
        <end position="312"/>
    </location>
</feature>
<dbReference type="InterPro" id="IPR003593">
    <property type="entry name" value="AAA+_ATPase"/>
</dbReference>
<organism evidence="11 12">
    <name type="scientific">Halobacteriovorax marinus</name>
    <dbReference type="NCBI Taxonomy" id="97084"/>
    <lineage>
        <taxon>Bacteria</taxon>
        <taxon>Pseudomonadati</taxon>
        <taxon>Bdellovibrionota</taxon>
        <taxon>Bacteriovoracia</taxon>
        <taxon>Bacteriovoracales</taxon>
        <taxon>Halobacteriovoraceae</taxon>
        <taxon>Halobacteriovorax</taxon>
    </lineage>
</organism>
<dbReference type="SUPFAM" id="SSF90123">
    <property type="entry name" value="ABC transporter transmembrane region"/>
    <property type="match status" value="1"/>
</dbReference>
<dbReference type="InterPro" id="IPR017871">
    <property type="entry name" value="ABC_transporter-like_CS"/>
</dbReference>
<sequence>MNQNTKTLATLGTYLWPKQIKGLRIRVVIAVLALAVGKLVNIYIPFLLKDAIDALSTTDKVIILPIAVIIAYGLARILVQVFGEVRDLAFIKVAQHAQKTISLETFKHLHNLSLDFHLSRKTGDLSRVIERGTRGIQFVLNFMTFNIVPILLEILLVTAIMLYKFEWVYGTIIFSTIALYIFVTLAVTEWRLKFRRKMNTEESRANSKAIDSLLNFETVKYFGNEEHEYTRFNKNLLRYETAAVASQKSLSILNLAQKTIIGSGLISILLLAGRSVENGSMTIGEFVLVNSFLIQLYLPLDFLGFVYREIKQSLVDMDKMFELIDVNPSIKDDHTSTDLELKGGVIEFKNVNFGYNKDRTILKNVNFKINPGETLAVVGGSGSGKSTILRLLFRFYDVNAGSVLVDGIDIRDVSQESLRSAIGVVPQDTVLFNDTIGYNILYGKPGATEAEMKAAAKAAQVDTFIDSLPDGYDTQVGERGLKLSGGEKQRMAIARTILKAPEILLFDEATSALDSHTEREIQKSFEKVSKDKTTIIIAHRLSTIVRADQIIVLKNGEISESGNHLELLKLNGEYASMWSKQQEVDMHEEKIKECNAELETV</sequence>
<dbReference type="Proteomes" id="UP000196531">
    <property type="component" value="Unassembled WGS sequence"/>
</dbReference>
<evidence type="ECO:0000256" key="1">
    <source>
        <dbReference type="ARBA" id="ARBA00004651"/>
    </source>
</evidence>
<feature type="transmembrane region" description="Helical" evidence="8">
    <location>
        <begin position="60"/>
        <end position="79"/>
    </location>
</feature>
<keyword evidence="2" id="KW-0813">Transport</keyword>
<dbReference type="GO" id="GO:0006879">
    <property type="term" value="P:intracellular iron ion homeostasis"/>
    <property type="evidence" value="ECO:0007669"/>
    <property type="project" value="TreeGrafter"/>
</dbReference>
<dbReference type="InterPro" id="IPR036640">
    <property type="entry name" value="ABC1_TM_sf"/>
</dbReference>
<dbReference type="PANTHER" id="PTHR24221">
    <property type="entry name" value="ATP-BINDING CASSETTE SUB-FAMILY B"/>
    <property type="match status" value="1"/>
</dbReference>
<dbReference type="CDD" id="cd18582">
    <property type="entry name" value="ABC_6TM_ATM1_ABCB7"/>
    <property type="match status" value="1"/>
</dbReference>
<evidence type="ECO:0000256" key="8">
    <source>
        <dbReference type="SAM" id="Phobius"/>
    </source>
</evidence>
<evidence type="ECO:0000259" key="9">
    <source>
        <dbReference type="PROSITE" id="PS50893"/>
    </source>
</evidence>
<evidence type="ECO:0000313" key="11">
    <source>
        <dbReference type="EMBL" id="OUR96903.1"/>
    </source>
</evidence>
<evidence type="ECO:0000256" key="7">
    <source>
        <dbReference type="ARBA" id="ARBA00023136"/>
    </source>
</evidence>
<dbReference type="InterPro" id="IPR003439">
    <property type="entry name" value="ABC_transporter-like_ATP-bd"/>
</dbReference>
<dbReference type="PANTHER" id="PTHR24221:SF402">
    <property type="entry name" value="IRON-SULFUR CLUSTERS TRANSPORTER ABCB7, MITOCHONDRIAL"/>
    <property type="match status" value="1"/>
</dbReference>
<dbReference type="InterPro" id="IPR011527">
    <property type="entry name" value="ABC1_TM_dom"/>
</dbReference>
<evidence type="ECO:0000256" key="5">
    <source>
        <dbReference type="ARBA" id="ARBA00022840"/>
    </source>
</evidence>
<keyword evidence="6 8" id="KW-1133">Transmembrane helix</keyword>
<dbReference type="InterPro" id="IPR039421">
    <property type="entry name" value="Type_1_exporter"/>
</dbReference>
<dbReference type="SMART" id="SM00382">
    <property type="entry name" value="AAA"/>
    <property type="match status" value="1"/>
</dbReference>
<protein>
    <submittedName>
        <fullName evidence="11">Metal ABC transporter permease</fullName>
    </submittedName>
</protein>
<keyword evidence="3 8" id="KW-0812">Transmembrane</keyword>
<evidence type="ECO:0000313" key="12">
    <source>
        <dbReference type="Proteomes" id="UP000196531"/>
    </source>
</evidence>
<dbReference type="InterPro" id="IPR027417">
    <property type="entry name" value="P-loop_NTPase"/>
</dbReference>
<dbReference type="GO" id="GO:0005886">
    <property type="term" value="C:plasma membrane"/>
    <property type="evidence" value="ECO:0007669"/>
    <property type="project" value="UniProtKB-SubCell"/>
</dbReference>
<dbReference type="AlphaFoldDB" id="A0A1Y5F7P4"/>
<name>A0A1Y5F7P4_9BACT</name>
<evidence type="ECO:0000256" key="2">
    <source>
        <dbReference type="ARBA" id="ARBA00022448"/>
    </source>
</evidence>
<dbReference type="PROSITE" id="PS50893">
    <property type="entry name" value="ABC_TRANSPORTER_2"/>
    <property type="match status" value="1"/>
</dbReference>
<evidence type="ECO:0000256" key="4">
    <source>
        <dbReference type="ARBA" id="ARBA00022741"/>
    </source>
</evidence>
<dbReference type="PROSITE" id="PS00211">
    <property type="entry name" value="ABC_TRANSPORTER_1"/>
    <property type="match status" value="1"/>
</dbReference>
<keyword evidence="4" id="KW-0547">Nucleotide-binding</keyword>
<comment type="subcellular location">
    <subcellularLocation>
        <location evidence="1">Cell membrane</location>
        <topology evidence="1">Multi-pass membrane protein</topology>
    </subcellularLocation>
</comment>
<feature type="transmembrane region" description="Helical" evidence="8">
    <location>
        <begin position="167"/>
        <end position="188"/>
    </location>
</feature>
<keyword evidence="7 8" id="KW-0472">Membrane</keyword>
<dbReference type="GO" id="GO:0005524">
    <property type="term" value="F:ATP binding"/>
    <property type="evidence" value="ECO:0007669"/>
    <property type="project" value="UniProtKB-KW"/>
</dbReference>